<dbReference type="AlphaFoldDB" id="T2M3Z9"/>
<accession>T2M3Z9</accession>
<dbReference type="Pfam" id="PF19725">
    <property type="entry name" value="RPC5_C"/>
    <property type="match status" value="1"/>
</dbReference>
<proteinExistence type="evidence at transcript level"/>
<feature type="domain" description="DNA-directed RNA polymerase III subunit RPC5 C-terminal" evidence="2">
    <location>
        <begin position="557"/>
        <end position="787"/>
    </location>
</feature>
<dbReference type="PANTHER" id="PTHR12069:SF0">
    <property type="entry name" value="DNA-DIRECTED RNA POLYMERASE III SUBUNIT RPC5"/>
    <property type="match status" value="1"/>
</dbReference>
<dbReference type="InterPro" id="IPR045576">
    <property type="entry name" value="RPC5_C"/>
</dbReference>
<dbReference type="OrthoDB" id="340681at2759"/>
<dbReference type="Pfam" id="PF04801">
    <property type="entry name" value="RPC5"/>
    <property type="match status" value="1"/>
</dbReference>
<evidence type="ECO:0000313" key="3">
    <source>
        <dbReference type="EMBL" id="CDG67008.1"/>
    </source>
</evidence>
<sequence length="795" mass="91205">MAAESSSDEENDPVVQEVDVCLAKALSEKLFLFQYPVRPASMTYESTPHLECRMKPLQQKIELELGMDVSSPSYCYSRGEQIADAVDRGNENQRPVFPSRLMDRHVLSSVCATEDNTKYASAVYHNGILHITPIKGVVQLRPGFHYFDKAEENQKKAAVLAHEDSQSEEEEEAKPIQLRFETAGAKQKVFDTVIEEKWKDMTFFHPHEQRSLNEKHLLYCLQGSFEAPEFTATSRDYLKILSPKEDKDYNLPADLPYGMLSLLKLKNMEFRDQIKALLVTTKVMQFCHLCALLGGGMDEQIVLKGVAQYALLVQGCWVVKSEVLYPAGTKSHVSGIDAEKLWPSRDYVMLSFNRKSVLSRKEVAAFSKLPTEETREVLEQLARQRPTQGWMFRLNTDIDFLERHAEACAEQAVIWKHKYTSLVGQLNLSDDFLNIEWNATTFPGLFYFPHRKPNTPSRRSTLIGEKKEATQRRRTVSQSSSDGLQGKKTDSKKHSDEQSLSKARSRSKSQEDISIVVKEEHLSPVKTETFQVKKEQDSPEKVDDLDTNIQQTKVKNISLLIDAVEKLKAKKKLQTQIESDPEPENQPMETSLEEVDNVTLDRDCIEIEVNDAHEENSFEIFIPPAKRTFEEREKPPSDIFLKELKKFCRETVLSGCLSLADLKEVLSVKQKEIGNILCTGVTDELLILCLVETGAYEVKLKWGKEHEKVIPEEKRRLFMYPELGEPHDKFRMVVMNMFENSLSVRRKEIIEKFNTILNSQPTSHGYTKLLSEFCENHNGNWYLFGVYQTIKKYNL</sequence>
<protein>
    <submittedName>
        <fullName evidence="3">DNA-directed RNA polymerase III subunit RPC5</fullName>
    </submittedName>
</protein>
<evidence type="ECO:0000259" key="2">
    <source>
        <dbReference type="Pfam" id="PF19725"/>
    </source>
</evidence>
<dbReference type="OMA" id="YRISSHA"/>
<dbReference type="PANTHER" id="PTHR12069">
    <property type="entry name" value="DNA-DIRECTED RNA POLYMERASES III 80 KDA POLYPEPTIDE RNA POLYMERASE III SUBUNIT 5"/>
    <property type="match status" value="1"/>
</dbReference>
<organism evidence="3">
    <name type="scientific">Hydra vulgaris</name>
    <name type="common">Hydra</name>
    <name type="synonym">Hydra attenuata</name>
    <dbReference type="NCBI Taxonomy" id="6087"/>
    <lineage>
        <taxon>Eukaryota</taxon>
        <taxon>Metazoa</taxon>
        <taxon>Cnidaria</taxon>
        <taxon>Hydrozoa</taxon>
        <taxon>Hydroidolina</taxon>
        <taxon>Anthoathecata</taxon>
        <taxon>Aplanulata</taxon>
        <taxon>Hydridae</taxon>
        <taxon>Hydra</taxon>
    </lineage>
</organism>
<reference evidence="3" key="1">
    <citation type="journal article" date="2013" name="Genome Biol. Evol.">
        <title>Punctuated emergences of genetic and phenotypic innovations in eumetazoan, bilaterian, euteleostome, and hominidae ancestors.</title>
        <authorList>
            <person name="Wenger Y."/>
            <person name="Galliot B."/>
        </authorList>
    </citation>
    <scope>NUCLEOTIDE SEQUENCE</scope>
    <source>
        <tissue evidence="3">Whole animals</tissue>
    </source>
</reference>
<name>T2M3Z9_HYDVU</name>
<feature type="region of interest" description="Disordered" evidence="1">
    <location>
        <begin position="448"/>
        <end position="518"/>
    </location>
</feature>
<keyword evidence="3" id="KW-0240">DNA-directed RNA polymerase</keyword>
<dbReference type="InterPro" id="IPR006886">
    <property type="entry name" value="RNA_pol_III_Rpc5"/>
</dbReference>
<feature type="compositionally biased region" description="Basic and acidic residues" evidence="1">
    <location>
        <begin position="485"/>
        <end position="499"/>
    </location>
</feature>
<dbReference type="GeneID" id="100204908"/>
<dbReference type="GO" id="GO:0005666">
    <property type="term" value="C:RNA polymerase III complex"/>
    <property type="evidence" value="ECO:0007669"/>
    <property type="project" value="TreeGrafter"/>
</dbReference>
<evidence type="ECO:0000256" key="1">
    <source>
        <dbReference type="SAM" id="MobiDB-lite"/>
    </source>
</evidence>
<dbReference type="GO" id="GO:0042797">
    <property type="term" value="P:tRNA transcription by RNA polymerase III"/>
    <property type="evidence" value="ECO:0007669"/>
    <property type="project" value="TreeGrafter"/>
</dbReference>
<dbReference type="KEGG" id="hmg:100204908"/>
<gene>
    <name evidence="3" type="primary">POLR3E</name>
</gene>
<keyword evidence="3" id="KW-0804">Transcription</keyword>
<dbReference type="EMBL" id="HAAD01000776">
    <property type="protein sequence ID" value="CDG67008.1"/>
    <property type="molecule type" value="mRNA"/>
</dbReference>